<feature type="chain" id="PRO_5012980615" evidence="1">
    <location>
        <begin position="18"/>
        <end position="107"/>
    </location>
</feature>
<evidence type="ECO:0000313" key="3">
    <source>
        <dbReference type="Proteomes" id="UP000191285"/>
    </source>
</evidence>
<gene>
    <name evidence="2" type="ORF">PENSTE_c010G03041</name>
</gene>
<sequence>MIPTSFSLFALVLSTQAWDVAYFPTAHKIGHTYTGSGPQHCRSVSFPKGGFVMARKLAEYEDVIAFDDDMCTGKTVPLNSVYNDRPLPVEVKSFVVVDLRQMDDEKM</sequence>
<dbReference type="AlphaFoldDB" id="A0A1V6T8Q3"/>
<name>A0A1V6T8Q3_9EURO</name>
<evidence type="ECO:0000313" key="2">
    <source>
        <dbReference type="EMBL" id="OQE22269.1"/>
    </source>
</evidence>
<proteinExistence type="predicted"/>
<dbReference type="Proteomes" id="UP000191285">
    <property type="component" value="Unassembled WGS sequence"/>
</dbReference>
<reference evidence="3" key="1">
    <citation type="journal article" date="2017" name="Nat. Microbiol.">
        <title>Global analysis of biosynthetic gene clusters reveals vast potential of secondary metabolite production in Penicillium species.</title>
        <authorList>
            <person name="Nielsen J.C."/>
            <person name="Grijseels S."/>
            <person name="Prigent S."/>
            <person name="Ji B."/>
            <person name="Dainat J."/>
            <person name="Nielsen K.F."/>
            <person name="Frisvad J.C."/>
            <person name="Workman M."/>
            <person name="Nielsen J."/>
        </authorList>
    </citation>
    <scope>NUCLEOTIDE SEQUENCE [LARGE SCALE GENOMIC DNA]</scope>
    <source>
        <strain evidence="3">IBT 24891</strain>
    </source>
</reference>
<protein>
    <submittedName>
        <fullName evidence="2">Uncharacterized protein</fullName>
    </submittedName>
</protein>
<dbReference type="OrthoDB" id="4265111at2759"/>
<keyword evidence="1" id="KW-0732">Signal</keyword>
<evidence type="ECO:0000256" key="1">
    <source>
        <dbReference type="SAM" id="SignalP"/>
    </source>
</evidence>
<organism evidence="2 3">
    <name type="scientific">Penicillium steckii</name>
    <dbReference type="NCBI Taxonomy" id="303698"/>
    <lineage>
        <taxon>Eukaryota</taxon>
        <taxon>Fungi</taxon>
        <taxon>Dikarya</taxon>
        <taxon>Ascomycota</taxon>
        <taxon>Pezizomycotina</taxon>
        <taxon>Eurotiomycetes</taxon>
        <taxon>Eurotiomycetidae</taxon>
        <taxon>Eurotiales</taxon>
        <taxon>Aspergillaceae</taxon>
        <taxon>Penicillium</taxon>
    </lineage>
</organism>
<dbReference type="EMBL" id="MLKD01000010">
    <property type="protein sequence ID" value="OQE22269.1"/>
    <property type="molecule type" value="Genomic_DNA"/>
</dbReference>
<comment type="caution">
    <text evidence="2">The sequence shown here is derived from an EMBL/GenBank/DDBJ whole genome shotgun (WGS) entry which is preliminary data.</text>
</comment>
<accession>A0A1V6T8Q3</accession>
<feature type="signal peptide" evidence="1">
    <location>
        <begin position="1"/>
        <end position="17"/>
    </location>
</feature>
<keyword evidence="3" id="KW-1185">Reference proteome</keyword>